<sequence length="87" mass="10326">MVHSPQIKKKPAQLVPQKEFSLDFWQAVKVEYGCTLTNNKERRKLANWSLGTSSAAVENEPNDKKHQEEVYEDFWQKIEIDRKCWVF</sequence>
<protein>
    <submittedName>
        <fullName evidence="1">Uncharacterized protein</fullName>
    </submittedName>
</protein>
<evidence type="ECO:0000313" key="1">
    <source>
        <dbReference type="EMBL" id="UMM30685.1"/>
    </source>
</evidence>
<dbReference type="EMBL" id="CP092623">
    <property type="protein sequence ID" value="UMM30685.1"/>
    <property type="molecule type" value="Genomic_DNA"/>
</dbReference>
<reference evidence="1 2" key="1">
    <citation type="submission" date="2022-04" db="EMBL/GenBank/DDBJ databases">
        <title>Chromosome-level reference genomes for two strains of Caenorhabditis briggsae: an improved platform for comparative genomics.</title>
        <authorList>
            <person name="Stevens L."/>
            <person name="Andersen E."/>
        </authorList>
    </citation>
    <scope>NUCLEOTIDE SEQUENCE [LARGE SCALE GENOMIC DNA]</scope>
    <source>
        <strain evidence="1">VX34</strain>
        <tissue evidence="1">Whole-organism</tissue>
    </source>
</reference>
<evidence type="ECO:0000313" key="2">
    <source>
        <dbReference type="Proteomes" id="UP000829354"/>
    </source>
</evidence>
<keyword evidence="2" id="KW-1185">Reference proteome</keyword>
<proteinExistence type="predicted"/>
<gene>
    <name evidence="1" type="ORF">L5515_012461</name>
</gene>
<dbReference type="Proteomes" id="UP000829354">
    <property type="component" value="Chromosome IV"/>
</dbReference>
<name>A0AAE9JHV6_CAEBR</name>
<dbReference type="AlphaFoldDB" id="A0AAE9JHV6"/>
<organism evidence="1 2">
    <name type="scientific">Caenorhabditis briggsae</name>
    <dbReference type="NCBI Taxonomy" id="6238"/>
    <lineage>
        <taxon>Eukaryota</taxon>
        <taxon>Metazoa</taxon>
        <taxon>Ecdysozoa</taxon>
        <taxon>Nematoda</taxon>
        <taxon>Chromadorea</taxon>
        <taxon>Rhabditida</taxon>
        <taxon>Rhabditina</taxon>
        <taxon>Rhabditomorpha</taxon>
        <taxon>Rhabditoidea</taxon>
        <taxon>Rhabditidae</taxon>
        <taxon>Peloderinae</taxon>
        <taxon>Caenorhabditis</taxon>
    </lineage>
</organism>
<accession>A0AAE9JHV6</accession>